<gene>
    <name evidence="3" type="ORF">DFQ07_0317</name>
</gene>
<protein>
    <recommendedName>
        <fullName evidence="2">CAAX prenyl protease 2/Lysostaphin resistance protein A-like domain-containing protein</fullName>
    </recommendedName>
</protein>
<dbReference type="AlphaFoldDB" id="A0A4V3D3J1"/>
<evidence type="ECO:0000313" key="3">
    <source>
        <dbReference type="EMBL" id="TDQ29982.1"/>
    </source>
</evidence>
<evidence type="ECO:0000256" key="1">
    <source>
        <dbReference type="SAM" id="Phobius"/>
    </source>
</evidence>
<feature type="transmembrane region" description="Helical" evidence="1">
    <location>
        <begin position="47"/>
        <end position="66"/>
    </location>
</feature>
<evidence type="ECO:0000313" key="4">
    <source>
        <dbReference type="Proteomes" id="UP000295390"/>
    </source>
</evidence>
<dbReference type="Pfam" id="PF02517">
    <property type="entry name" value="Rce1-like"/>
    <property type="match status" value="1"/>
</dbReference>
<name>A0A4V3D3J1_9FLAO</name>
<sequence length="241" mass="27176">MMNKMKDLLINNKFVKIGELVLIFIIAFGFIKIFTPLAGDNIVHKQIVIWFANILMLIYVWIGIKLRDQKLTYFGLSFGKITLKECFKTILISIGVFIAAVAAFIIGSIIMANITGIPESSDLSNYEYLQNNISMLIITLIGTYIVASFGEEVIYRGFIINRLIELGLNSKLGKNLAIIISAVIFGLVHYQWGPMGIVQTGFMGAVLGYFYLKLKKRIWILVLAHGYMDTILMIQVYLSNN</sequence>
<feature type="transmembrane region" description="Helical" evidence="1">
    <location>
        <begin position="172"/>
        <end position="190"/>
    </location>
</feature>
<keyword evidence="4" id="KW-1185">Reference proteome</keyword>
<feature type="transmembrane region" description="Helical" evidence="1">
    <location>
        <begin position="87"/>
        <end position="112"/>
    </location>
</feature>
<reference evidence="3 4" key="1">
    <citation type="submission" date="2019-03" db="EMBL/GenBank/DDBJ databases">
        <title>Genomic Encyclopedia of Type Strains, Phase III (KMG-III): the genomes of soil and plant-associated and newly described type strains.</title>
        <authorList>
            <person name="Whitman W."/>
        </authorList>
    </citation>
    <scope>NUCLEOTIDE SEQUENCE [LARGE SCALE GENOMIC DNA]</scope>
    <source>
        <strain evidence="3 4">CECT 8283</strain>
    </source>
</reference>
<dbReference type="EMBL" id="SNYH01000001">
    <property type="protein sequence ID" value="TDQ29982.1"/>
    <property type="molecule type" value="Genomic_DNA"/>
</dbReference>
<accession>A0A4V3D3J1</accession>
<feature type="domain" description="CAAX prenyl protease 2/Lysostaphin resistance protein A-like" evidence="2">
    <location>
        <begin position="135"/>
        <end position="230"/>
    </location>
</feature>
<organism evidence="3 4">
    <name type="scientific">Tenacibaculum caenipelagi</name>
    <dbReference type="NCBI Taxonomy" id="1325435"/>
    <lineage>
        <taxon>Bacteria</taxon>
        <taxon>Pseudomonadati</taxon>
        <taxon>Bacteroidota</taxon>
        <taxon>Flavobacteriia</taxon>
        <taxon>Flavobacteriales</taxon>
        <taxon>Flavobacteriaceae</taxon>
        <taxon>Tenacibaculum</taxon>
    </lineage>
</organism>
<dbReference type="OrthoDB" id="9807747at2"/>
<feature type="transmembrane region" description="Helical" evidence="1">
    <location>
        <begin position="14"/>
        <end position="35"/>
    </location>
</feature>
<comment type="caution">
    <text evidence="3">The sequence shown here is derived from an EMBL/GenBank/DDBJ whole genome shotgun (WGS) entry which is preliminary data.</text>
</comment>
<feature type="transmembrane region" description="Helical" evidence="1">
    <location>
        <begin position="132"/>
        <end position="151"/>
    </location>
</feature>
<keyword evidence="1" id="KW-1133">Transmembrane helix</keyword>
<dbReference type="Proteomes" id="UP000295390">
    <property type="component" value="Unassembled WGS sequence"/>
</dbReference>
<dbReference type="GO" id="GO:0004175">
    <property type="term" value="F:endopeptidase activity"/>
    <property type="evidence" value="ECO:0007669"/>
    <property type="project" value="UniProtKB-ARBA"/>
</dbReference>
<dbReference type="InterPro" id="IPR003675">
    <property type="entry name" value="Rce1/LyrA-like_dom"/>
</dbReference>
<dbReference type="GO" id="GO:0080120">
    <property type="term" value="P:CAAX-box protein maturation"/>
    <property type="evidence" value="ECO:0007669"/>
    <property type="project" value="UniProtKB-ARBA"/>
</dbReference>
<keyword evidence="1" id="KW-0472">Membrane</keyword>
<keyword evidence="1" id="KW-0812">Transmembrane</keyword>
<proteinExistence type="predicted"/>
<evidence type="ECO:0000259" key="2">
    <source>
        <dbReference type="Pfam" id="PF02517"/>
    </source>
</evidence>
<feature type="transmembrane region" description="Helical" evidence="1">
    <location>
        <begin position="219"/>
        <end position="238"/>
    </location>
</feature>